<dbReference type="AlphaFoldDB" id="A0A8E2FBD0"/>
<protein>
    <submittedName>
        <fullName evidence="4">Acetylornithine aminotransferase</fullName>
    </submittedName>
</protein>
<evidence type="ECO:0000313" key="5">
    <source>
        <dbReference type="Proteomes" id="UP000250140"/>
    </source>
</evidence>
<comment type="similarity">
    <text evidence="3">Belongs to the class-III pyridoxal-phosphate-dependent aminotransferase family.</text>
</comment>
<evidence type="ECO:0000313" key="4">
    <source>
        <dbReference type="EMBL" id="OCL13869.1"/>
    </source>
</evidence>
<sequence>MSSSMFKEHSSQQERLHILLNEARQRYIDRNPGSKKLHEEALENLPGGNTRSILHADPFPICLQRGFGNRLVDVDGHEYLDFVGDMTAGVYGHSHPVIQEALISTMREKGLNLGGTSAEENQFASIIRHRIPSIQKLRFCNSGTEANLYALSIARHFTGLSKVIVFEGAYHGGVLTFAHGVAANNVDKQDWILAKYNDVKKVKKLLAENKGRVAAVLVEGMQGAGGCIPGSAEFLHAIQDSAKENGIIFILDEVMTFRLAPGGVQSKILHPQLGIALNPDLTTLGKIIAGGMTIGAFGGRADLLSVYDPRISMVQHSGTFNNNSLAMVIGCKALSIIYTPEICIELNKLGDMFRERLQLLAKEKKMKVTGVGSVCNIHFVRTIAHEICGIEDITVEPGSSETVLKDLLCFHALESGFWISRRGMLSLVIGTTKEETDGFVEMIQRFLSEHQEFVGS</sequence>
<dbReference type="InterPro" id="IPR015424">
    <property type="entry name" value="PyrdxlP-dep_Trfase"/>
</dbReference>
<accession>A0A8E2FBD0</accession>
<keyword evidence="5" id="KW-1185">Reference proteome</keyword>
<dbReference type="GO" id="GO:0008483">
    <property type="term" value="F:transaminase activity"/>
    <property type="evidence" value="ECO:0007669"/>
    <property type="project" value="UniProtKB-KW"/>
</dbReference>
<dbReference type="Gene3D" id="3.90.1150.10">
    <property type="entry name" value="Aspartate Aminotransferase, domain 1"/>
    <property type="match status" value="1"/>
</dbReference>
<dbReference type="EMBL" id="KV748660">
    <property type="protein sequence ID" value="OCL13869.1"/>
    <property type="molecule type" value="Genomic_DNA"/>
</dbReference>
<keyword evidence="4" id="KW-0032">Aminotransferase</keyword>
<evidence type="ECO:0000256" key="1">
    <source>
        <dbReference type="ARBA" id="ARBA00001933"/>
    </source>
</evidence>
<dbReference type="Proteomes" id="UP000250140">
    <property type="component" value="Unassembled WGS sequence"/>
</dbReference>
<proteinExistence type="inferred from homology"/>
<organism evidence="4 5">
    <name type="scientific">Glonium stellatum</name>
    <dbReference type="NCBI Taxonomy" id="574774"/>
    <lineage>
        <taxon>Eukaryota</taxon>
        <taxon>Fungi</taxon>
        <taxon>Dikarya</taxon>
        <taxon>Ascomycota</taxon>
        <taxon>Pezizomycotina</taxon>
        <taxon>Dothideomycetes</taxon>
        <taxon>Pleosporomycetidae</taxon>
        <taxon>Gloniales</taxon>
        <taxon>Gloniaceae</taxon>
        <taxon>Glonium</taxon>
    </lineage>
</organism>
<dbReference type="OrthoDB" id="425114at2759"/>
<keyword evidence="4" id="KW-0808">Transferase</keyword>
<comment type="cofactor">
    <cofactor evidence="1">
        <name>pyridoxal 5'-phosphate</name>
        <dbReference type="ChEBI" id="CHEBI:597326"/>
    </cofactor>
</comment>
<reference evidence="4 5" key="1">
    <citation type="journal article" date="2016" name="Nat. Commun.">
        <title>Ectomycorrhizal ecology is imprinted in the genome of the dominant symbiotic fungus Cenococcum geophilum.</title>
        <authorList>
            <consortium name="DOE Joint Genome Institute"/>
            <person name="Peter M."/>
            <person name="Kohler A."/>
            <person name="Ohm R.A."/>
            <person name="Kuo A."/>
            <person name="Krutzmann J."/>
            <person name="Morin E."/>
            <person name="Arend M."/>
            <person name="Barry K.W."/>
            <person name="Binder M."/>
            <person name="Choi C."/>
            <person name="Clum A."/>
            <person name="Copeland A."/>
            <person name="Grisel N."/>
            <person name="Haridas S."/>
            <person name="Kipfer T."/>
            <person name="LaButti K."/>
            <person name="Lindquist E."/>
            <person name="Lipzen A."/>
            <person name="Maire R."/>
            <person name="Meier B."/>
            <person name="Mihaltcheva S."/>
            <person name="Molinier V."/>
            <person name="Murat C."/>
            <person name="Poggeler S."/>
            <person name="Quandt C.A."/>
            <person name="Sperisen C."/>
            <person name="Tritt A."/>
            <person name="Tisserant E."/>
            <person name="Crous P.W."/>
            <person name="Henrissat B."/>
            <person name="Nehls U."/>
            <person name="Egli S."/>
            <person name="Spatafora J.W."/>
            <person name="Grigoriev I.V."/>
            <person name="Martin F.M."/>
        </authorList>
    </citation>
    <scope>NUCLEOTIDE SEQUENCE [LARGE SCALE GENOMIC DNA]</scope>
    <source>
        <strain evidence="4 5">CBS 207.34</strain>
    </source>
</reference>
<name>A0A8E2FBD0_9PEZI</name>
<dbReference type="InterPro" id="IPR015421">
    <property type="entry name" value="PyrdxlP-dep_Trfase_major"/>
</dbReference>
<dbReference type="Pfam" id="PF00202">
    <property type="entry name" value="Aminotran_3"/>
    <property type="match status" value="1"/>
</dbReference>
<dbReference type="InterPro" id="IPR015422">
    <property type="entry name" value="PyrdxlP-dep_Trfase_small"/>
</dbReference>
<dbReference type="Gene3D" id="3.40.640.10">
    <property type="entry name" value="Type I PLP-dependent aspartate aminotransferase-like (Major domain)"/>
    <property type="match status" value="1"/>
</dbReference>
<dbReference type="InterPro" id="IPR005814">
    <property type="entry name" value="Aminotrans_3"/>
</dbReference>
<dbReference type="PANTHER" id="PTHR43713">
    <property type="entry name" value="GLUTAMATE-1-SEMIALDEHYDE 2,1-AMINOMUTASE"/>
    <property type="match status" value="1"/>
</dbReference>
<gene>
    <name evidence="4" type="ORF">AOQ84DRAFT_385110</name>
</gene>
<evidence type="ECO:0000256" key="3">
    <source>
        <dbReference type="RuleBase" id="RU003560"/>
    </source>
</evidence>
<evidence type="ECO:0000256" key="2">
    <source>
        <dbReference type="ARBA" id="ARBA00022898"/>
    </source>
</evidence>
<dbReference type="SUPFAM" id="SSF53383">
    <property type="entry name" value="PLP-dependent transferases"/>
    <property type="match status" value="1"/>
</dbReference>
<dbReference type="GO" id="GO:0030170">
    <property type="term" value="F:pyridoxal phosphate binding"/>
    <property type="evidence" value="ECO:0007669"/>
    <property type="project" value="InterPro"/>
</dbReference>
<dbReference type="PANTHER" id="PTHR43713:SF3">
    <property type="entry name" value="GLUTAMATE-1-SEMIALDEHYDE 2,1-AMINOMUTASE 1, CHLOROPLASTIC-RELATED"/>
    <property type="match status" value="1"/>
</dbReference>
<keyword evidence="2 3" id="KW-0663">Pyridoxal phosphate</keyword>